<evidence type="ECO:0000313" key="3">
    <source>
        <dbReference type="Proteomes" id="UP000326202"/>
    </source>
</evidence>
<dbReference type="AlphaFoldDB" id="A0A5J6MJ63"/>
<organism evidence="2 3">
    <name type="scientific">Hypericibacter terrae</name>
    <dbReference type="NCBI Taxonomy" id="2602015"/>
    <lineage>
        <taxon>Bacteria</taxon>
        <taxon>Pseudomonadati</taxon>
        <taxon>Pseudomonadota</taxon>
        <taxon>Alphaproteobacteria</taxon>
        <taxon>Rhodospirillales</taxon>
        <taxon>Dongiaceae</taxon>
        <taxon>Hypericibacter</taxon>
    </lineage>
</organism>
<dbReference type="Proteomes" id="UP000326202">
    <property type="component" value="Chromosome"/>
</dbReference>
<dbReference type="KEGG" id="htq:FRZ44_18300"/>
<protein>
    <submittedName>
        <fullName evidence="2">Uncharacterized protein</fullName>
    </submittedName>
</protein>
<name>A0A5J6MJ63_9PROT</name>
<keyword evidence="1" id="KW-1133">Transmembrane helix</keyword>
<feature type="transmembrane region" description="Helical" evidence="1">
    <location>
        <begin position="38"/>
        <end position="58"/>
    </location>
</feature>
<keyword evidence="1" id="KW-0472">Membrane</keyword>
<gene>
    <name evidence="2" type="ORF">FRZ44_18300</name>
</gene>
<dbReference type="RefSeq" id="WP_151176880.1">
    <property type="nucleotide sequence ID" value="NZ_CP042906.1"/>
</dbReference>
<evidence type="ECO:0000256" key="1">
    <source>
        <dbReference type="SAM" id="Phobius"/>
    </source>
</evidence>
<proteinExistence type="predicted"/>
<reference evidence="2 3" key="1">
    <citation type="submission" date="2019-08" db="EMBL/GenBank/DDBJ databases">
        <title>Hyperibacter terrae gen. nov., sp. nov. and Hyperibacter viscosus sp. nov., two new members in the family Rhodospirillaceae isolated from the rhizosphere of Hypericum perforatum.</title>
        <authorList>
            <person name="Noviana Z."/>
        </authorList>
    </citation>
    <scope>NUCLEOTIDE SEQUENCE [LARGE SCALE GENOMIC DNA]</scope>
    <source>
        <strain evidence="2 3">R5913</strain>
    </source>
</reference>
<keyword evidence="3" id="KW-1185">Reference proteome</keyword>
<keyword evidence="1" id="KW-0812">Transmembrane</keyword>
<dbReference type="EMBL" id="CP042906">
    <property type="protein sequence ID" value="QEX16535.1"/>
    <property type="molecule type" value="Genomic_DNA"/>
</dbReference>
<sequence>MMHLDIALLALGDQYKEEGQYDRMRSDMAAMLWSEEPSLSSGLALVAAVVLAGVLWAIGSV</sequence>
<evidence type="ECO:0000313" key="2">
    <source>
        <dbReference type="EMBL" id="QEX16535.1"/>
    </source>
</evidence>
<accession>A0A5J6MJ63</accession>